<dbReference type="FunFam" id="1.20.120.140:FF:000002">
    <property type="entry name" value="Signal recognition particle receptor FtsY"/>
    <property type="match status" value="1"/>
</dbReference>
<dbReference type="Pfam" id="PF02881">
    <property type="entry name" value="SRP54_N"/>
    <property type="match status" value="1"/>
</dbReference>
<dbReference type="Proteomes" id="UP000754226">
    <property type="component" value="Unassembled WGS sequence"/>
</dbReference>
<evidence type="ECO:0000256" key="5">
    <source>
        <dbReference type="ARBA" id="ARBA00023134"/>
    </source>
</evidence>
<keyword evidence="6 9" id="KW-0472">Membrane</keyword>
<dbReference type="GO" id="GO:0006614">
    <property type="term" value="P:SRP-dependent cotranslational protein targeting to membrane"/>
    <property type="evidence" value="ECO:0007669"/>
    <property type="project" value="InterPro"/>
</dbReference>
<dbReference type="GO" id="GO:0003924">
    <property type="term" value="F:GTPase activity"/>
    <property type="evidence" value="ECO:0007669"/>
    <property type="project" value="UniProtKB-UniRule"/>
</dbReference>
<evidence type="ECO:0000256" key="8">
    <source>
        <dbReference type="ARBA" id="ARBA00048027"/>
    </source>
</evidence>
<evidence type="ECO:0000259" key="11">
    <source>
        <dbReference type="SMART" id="SM00962"/>
    </source>
</evidence>
<name>A0A943EFB4_9FIRM</name>
<comment type="subcellular location">
    <subcellularLocation>
        <location evidence="9">Cell membrane</location>
        <topology evidence="9">Peripheral membrane protein</topology>
        <orientation evidence="9">Cytoplasmic side</orientation>
    </subcellularLocation>
    <subcellularLocation>
        <location evidence="9">Cytoplasm</location>
    </subcellularLocation>
</comment>
<keyword evidence="3 9" id="KW-0547">Nucleotide-binding</keyword>
<keyword evidence="1 9" id="KW-1003">Cell membrane</keyword>
<dbReference type="InterPro" id="IPR036225">
    <property type="entry name" value="SRP/SRP_N"/>
</dbReference>
<evidence type="ECO:0000259" key="12">
    <source>
        <dbReference type="SMART" id="SM00963"/>
    </source>
</evidence>
<evidence type="ECO:0000256" key="7">
    <source>
        <dbReference type="ARBA" id="ARBA00023170"/>
    </source>
</evidence>
<evidence type="ECO:0000256" key="4">
    <source>
        <dbReference type="ARBA" id="ARBA00022801"/>
    </source>
</evidence>
<sequence>MSFVEELRQGLEKTRKNFTERMEDLVGISVDLDEDFMDEIEMILVAGDVGIKTTEKIMRALRKAAATREIKSPAEALPFIKQYIADMLTVKGPRMNFKGHPTIVLVVGVNGVGKTTTIGKLANYYRLMGYKVMCAAADTFRAGAVEQLKIWGEKAQVPVISHGDIGADPAAVVYDGVKAALARHTDVLFVDTAGRLHNKTNLMKELDKMYRVIRKEVPDGPHETLLVLDATTGQNAITQAKIFLETAHVTGVVLTKLDGTAKGGVVVAIKEELGLDVKWIGIGEGMMDFRPFDPKVFVDALFDR</sequence>
<dbReference type="SMART" id="SM00382">
    <property type="entry name" value="AAA"/>
    <property type="match status" value="1"/>
</dbReference>
<comment type="subunit">
    <text evidence="9">Part of the signal recognition particle protein translocation system, which is composed of SRP and FtsY.</text>
</comment>
<dbReference type="SUPFAM" id="SSF52540">
    <property type="entry name" value="P-loop containing nucleoside triphosphate hydrolases"/>
    <property type="match status" value="1"/>
</dbReference>
<comment type="function">
    <text evidence="9">Involved in targeting and insertion of nascent membrane proteins into the cytoplasmic membrane. Acts as a receptor for the complex formed by the signal recognition particle (SRP) and the ribosome-nascent chain (RNC).</text>
</comment>
<feature type="domain" description="AAA+ ATPase" evidence="10">
    <location>
        <begin position="100"/>
        <end position="248"/>
    </location>
</feature>
<dbReference type="PANTHER" id="PTHR43134">
    <property type="entry name" value="SIGNAL RECOGNITION PARTICLE RECEPTOR SUBUNIT ALPHA"/>
    <property type="match status" value="1"/>
</dbReference>
<evidence type="ECO:0000256" key="3">
    <source>
        <dbReference type="ARBA" id="ARBA00022741"/>
    </source>
</evidence>
<feature type="domain" description="Signal recognition particle SRP54 helical bundle" evidence="12">
    <location>
        <begin position="7"/>
        <end position="88"/>
    </location>
</feature>
<keyword evidence="7 9" id="KW-0675">Receptor</keyword>
<dbReference type="PANTHER" id="PTHR43134:SF1">
    <property type="entry name" value="SIGNAL RECOGNITION PARTICLE RECEPTOR SUBUNIT ALPHA"/>
    <property type="match status" value="1"/>
</dbReference>
<evidence type="ECO:0000313" key="14">
    <source>
        <dbReference type="Proteomes" id="UP000754226"/>
    </source>
</evidence>
<dbReference type="HAMAP" id="MF_00920">
    <property type="entry name" value="FtsY"/>
    <property type="match status" value="1"/>
</dbReference>
<feature type="binding site" evidence="9">
    <location>
        <begin position="108"/>
        <end position="115"/>
    </location>
    <ligand>
        <name>GTP</name>
        <dbReference type="ChEBI" id="CHEBI:37565"/>
    </ligand>
</feature>
<evidence type="ECO:0000313" key="13">
    <source>
        <dbReference type="EMBL" id="MBS5520368.1"/>
    </source>
</evidence>
<dbReference type="InterPro" id="IPR013822">
    <property type="entry name" value="Signal_recog_particl_SRP54_hlx"/>
</dbReference>
<feature type="binding site" evidence="9">
    <location>
        <begin position="191"/>
        <end position="195"/>
    </location>
    <ligand>
        <name>GTP</name>
        <dbReference type="ChEBI" id="CHEBI:37565"/>
    </ligand>
</feature>
<dbReference type="InterPro" id="IPR027417">
    <property type="entry name" value="P-loop_NTPase"/>
</dbReference>
<feature type="domain" description="SRP54-type proteins GTP-binding" evidence="11">
    <location>
        <begin position="101"/>
        <end position="303"/>
    </location>
</feature>
<dbReference type="AlphaFoldDB" id="A0A943EFB4"/>
<reference evidence="13" key="1">
    <citation type="submission" date="2021-02" db="EMBL/GenBank/DDBJ databases">
        <title>Infant gut strain persistence is associated with maternal origin, phylogeny, and functional potential including surface adhesion and iron acquisition.</title>
        <authorList>
            <person name="Lou Y.C."/>
        </authorList>
    </citation>
    <scope>NUCLEOTIDE SEQUENCE</scope>
    <source>
        <strain evidence="13">L3_106_000M1_dasL3_106_000M1_concoct_15</strain>
    </source>
</reference>
<dbReference type="EMBL" id="JAGZCZ010000012">
    <property type="protein sequence ID" value="MBS5520368.1"/>
    <property type="molecule type" value="Genomic_DNA"/>
</dbReference>
<keyword evidence="4 9" id="KW-0378">Hydrolase</keyword>
<dbReference type="Pfam" id="PF00448">
    <property type="entry name" value="SRP54"/>
    <property type="match status" value="1"/>
</dbReference>
<dbReference type="InterPro" id="IPR003593">
    <property type="entry name" value="AAA+_ATPase"/>
</dbReference>
<dbReference type="FunFam" id="3.40.50.300:FF:000053">
    <property type="entry name" value="Signal recognition particle receptor FtsY"/>
    <property type="match status" value="1"/>
</dbReference>
<dbReference type="EC" id="3.6.5.4" evidence="9"/>
<dbReference type="Gene3D" id="1.20.120.140">
    <property type="entry name" value="Signal recognition particle SRP54, nucleotide-binding domain"/>
    <property type="match status" value="1"/>
</dbReference>
<evidence type="ECO:0000256" key="2">
    <source>
        <dbReference type="ARBA" id="ARBA00022490"/>
    </source>
</evidence>
<accession>A0A943EFB4</accession>
<dbReference type="InterPro" id="IPR000897">
    <property type="entry name" value="SRP54_GTPase_dom"/>
</dbReference>
<evidence type="ECO:0000256" key="9">
    <source>
        <dbReference type="HAMAP-Rule" id="MF_00920"/>
    </source>
</evidence>
<keyword evidence="5 9" id="KW-0342">GTP-binding</keyword>
<dbReference type="CDD" id="cd17874">
    <property type="entry name" value="FtsY"/>
    <property type="match status" value="1"/>
</dbReference>
<dbReference type="GO" id="GO:0005047">
    <property type="term" value="F:signal recognition particle binding"/>
    <property type="evidence" value="ECO:0007669"/>
    <property type="project" value="TreeGrafter"/>
</dbReference>
<comment type="similarity">
    <text evidence="9">Belongs to the GTP-binding SRP family. FtsY subfamily.</text>
</comment>
<dbReference type="InterPro" id="IPR004390">
    <property type="entry name" value="SR_rcpt_FtsY"/>
</dbReference>
<organism evidence="13 14">
    <name type="scientific">Acidaminococcus intestini</name>
    <dbReference type="NCBI Taxonomy" id="187327"/>
    <lineage>
        <taxon>Bacteria</taxon>
        <taxon>Bacillati</taxon>
        <taxon>Bacillota</taxon>
        <taxon>Negativicutes</taxon>
        <taxon>Acidaminococcales</taxon>
        <taxon>Acidaminococcaceae</taxon>
        <taxon>Acidaminococcus</taxon>
    </lineage>
</organism>
<dbReference type="SMART" id="SM00962">
    <property type="entry name" value="SRP54"/>
    <property type="match status" value="1"/>
</dbReference>
<gene>
    <name evidence="9 13" type="primary">ftsY</name>
    <name evidence="13" type="ORF">KHX13_08670</name>
</gene>
<dbReference type="GO" id="GO:0005886">
    <property type="term" value="C:plasma membrane"/>
    <property type="evidence" value="ECO:0007669"/>
    <property type="project" value="UniProtKB-SubCell"/>
</dbReference>
<dbReference type="SUPFAM" id="SSF47364">
    <property type="entry name" value="Domain of the SRP/SRP receptor G-proteins"/>
    <property type="match status" value="1"/>
</dbReference>
<keyword evidence="2 9" id="KW-0963">Cytoplasm</keyword>
<feature type="binding site" evidence="9">
    <location>
        <begin position="255"/>
        <end position="258"/>
    </location>
    <ligand>
        <name>GTP</name>
        <dbReference type="ChEBI" id="CHEBI:37565"/>
    </ligand>
</feature>
<dbReference type="GO" id="GO:0005737">
    <property type="term" value="C:cytoplasm"/>
    <property type="evidence" value="ECO:0007669"/>
    <property type="project" value="UniProtKB-SubCell"/>
</dbReference>
<comment type="catalytic activity">
    <reaction evidence="8 9">
        <text>GTP + H2O = GDP + phosphate + H(+)</text>
        <dbReference type="Rhea" id="RHEA:19669"/>
        <dbReference type="ChEBI" id="CHEBI:15377"/>
        <dbReference type="ChEBI" id="CHEBI:15378"/>
        <dbReference type="ChEBI" id="CHEBI:37565"/>
        <dbReference type="ChEBI" id="CHEBI:43474"/>
        <dbReference type="ChEBI" id="CHEBI:58189"/>
        <dbReference type="EC" id="3.6.5.4"/>
    </reaction>
</comment>
<dbReference type="GO" id="GO:0005525">
    <property type="term" value="F:GTP binding"/>
    <property type="evidence" value="ECO:0007669"/>
    <property type="project" value="UniProtKB-UniRule"/>
</dbReference>
<evidence type="ECO:0000256" key="6">
    <source>
        <dbReference type="ARBA" id="ARBA00023136"/>
    </source>
</evidence>
<dbReference type="NCBIfam" id="TIGR00064">
    <property type="entry name" value="ftsY"/>
    <property type="match status" value="1"/>
</dbReference>
<dbReference type="Gene3D" id="3.40.50.300">
    <property type="entry name" value="P-loop containing nucleotide triphosphate hydrolases"/>
    <property type="match status" value="1"/>
</dbReference>
<dbReference type="InterPro" id="IPR042101">
    <property type="entry name" value="SRP54_N_sf"/>
</dbReference>
<comment type="caution">
    <text evidence="13">The sequence shown here is derived from an EMBL/GenBank/DDBJ whole genome shotgun (WGS) entry which is preliminary data.</text>
</comment>
<evidence type="ECO:0000256" key="1">
    <source>
        <dbReference type="ARBA" id="ARBA00022475"/>
    </source>
</evidence>
<dbReference type="SMART" id="SM00963">
    <property type="entry name" value="SRP54_N"/>
    <property type="match status" value="1"/>
</dbReference>
<evidence type="ECO:0000259" key="10">
    <source>
        <dbReference type="SMART" id="SM00382"/>
    </source>
</evidence>
<proteinExistence type="inferred from homology"/>
<protein>
    <recommendedName>
        <fullName evidence="9">Signal recognition particle receptor FtsY</fullName>
        <shortName evidence="9">SRP receptor</shortName>
        <ecNumber evidence="9">3.6.5.4</ecNumber>
    </recommendedName>
</protein>